<feature type="chain" id="PRO_5040321378" description="DUF4774 domain-containing protein" evidence="2">
    <location>
        <begin position="17"/>
        <end position="518"/>
    </location>
</feature>
<feature type="signal peptide" evidence="2">
    <location>
        <begin position="1"/>
        <end position="16"/>
    </location>
</feature>
<feature type="region of interest" description="Disordered" evidence="1">
    <location>
        <begin position="483"/>
        <end position="518"/>
    </location>
</feature>
<evidence type="ECO:0000313" key="4">
    <source>
        <dbReference type="EMBL" id="CAH1104837.1"/>
    </source>
</evidence>
<dbReference type="InterPro" id="IPR031942">
    <property type="entry name" value="DUF4774"/>
</dbReference>
<sequence length="518" mass="57073">MFAKFILLLTISLASSYPKDAPTKNKDTDQRPYLYLLNEALDDQAGARQQQREEKGRALLQPQQVPPQRQQIPQQSQEGPQQPQQMYQPNGYGIQYLEPQFNYPAYNQQNFPRVQPSFLLYGAGGQGQPILINPGSPPGNFLVPQQPGTNVFLRGNENPYFIGGYPNPTPAHIPPIEKDAEEVPTNPANIPPLASPGPQATKPEKLETFTEDFKPDQQAKTAGEADVLAEADRTPKPLTRNDLRPGQRFFILNGEPLYQNYPNNYQEDPNLGFQQIDQPFQQLQDGHQPQYFNYNAPVPGFLLRNVPEFNQQPNYPPQGNTDLSRVPNQNDQRFTQSFIPLGQNLPQEASLRGNLPNLPELVQLNGQSLPQDSIFKTNLENNNANRVPIGQFRFAPPNGAFFPFEDDTENDSVVVDANFDDDLNAGQKLSNQEDISLPIAKSSDPSTAQATPGAIALAGPGGVAGAAPKATALVGKGGLAVSSPKATAIAGTREEVKVEKETKVKQDKEKKPTRKPKN</sequence>
<name>A0A9P0CUC2_9CUCU</name>
<evidence type="ECO:0000256" key="1">
    <source>
        <dbReference type="SAM" id="MobiDB-lite"/>
    </source>
</evidence>
<dbReference type="AlphaFoldDB" id="A0A9P0CUC2"/>
<dbReference type="EMBL" id="OV651830">
    <property type="protein sequence ID" value="CAH1104837.1"/>
    <property type="molecule type" value="Genomic_DNA"/>
</dbReference>
<dbReference type="Proteomes" id="UP001153636">
    <property type="component" value="Chromosome 18"/>
</dbReference>
<accession>A0A9P0CUC2</accession>
<reference evidence="4" key="1">
    <citation type="submission" date="2022-01" db="EMBL/GenBank/DDBJ databases">
        <authorList>
            <person name="King R."/>
        </authorList>
    </citation>
    <scope>NUCLEOTIDE SEQUENCE</scope>
</reference>
<evidence type="ECO:0000259" key="3">
    <source>
        <dbReference type="Pfam" id="PF15999"/>
    </source>
</evidence>
<feature type="region of interest" description="Disordered" evidence="1">
    <location>
        <begin position="44"/>
        <end position="89"/>
    </location>
</feature>
<feature type="domain" description="DUF4774" evidence="3">
    <location>
        <begin position="448"/>
        <end position="496"/>
    </location>
</feature>
<organism evidence="4 5">
    <name type="scientific">Psylliodes chrysocephalus</name>
    <dbReference type="NCBI Taxonomy" id="3402493"/>
    <lineage>
        <taxon>Eukaryota</taxon>
        <taxon>Metazoa</taxon>
        <taxon>Ecdysozoa</taxon>
        <taxon>Arthropoda</taxon>
        <taxon>Hexapoda</taxon>
        <taxon>Insecta</taxon>
        <taxon>Pterygota</taxon>
        <taxon>Neoptera</taxon>
        <taxon>Endopterygota</taxon>
        <taxon>Coleoptera</taxon>
        <taxon>Polyphaga</taxon>
        <taxon>Cucujiformia</taxon>
        <taxon>Chrysomeloidea</taxon>
        <taxon>Chrysomelidae</taxon>
        <taxon>Galerucinae</taxon>
        <taxon>Alticini</taxon>
        <taxon>Psylliodes</taxon>
    </lineage>
</organism>
<protein>
    <recommendedName>
        <fullName evidence="3">DUF4774 domain-containing protein</fullName>
    </recommendedName>
</protein>
<evidence type="ECO:0000256" key="2">
    <source>
        <dbReference type="SAM" id="SignalP"/>
    </source>
</evidence>
<dbReference type="OrthoDB" id="8194084at2759"/>
<evidence type="ECO:0000313" key="5">
    <source>
        <dbReference type="Proteomes" id="UP001153636"/>
    </source>
</evidence>
<proteinExistence type="predicted"/>
<feature type="compositionally biased region" description="Low complexity" evidence="1">
    <location>
        <begin position="61"/>
        <end position="89"/>
    </location>
</feature>
<feature type="compositionally biased region" description="Basic and acidic residues" evidence="1">
    <location>
        <begin position="492"/>
        <end position="510"/>
    </location>
</feature>
<dbReference type="Pfam" id="PF15999">
    <property type="entry name" value="DUF4774"/>
    <property type="match status" value="1"/>
</dbReference>
<keyword evidence="5" id="KW-1185">Reference proteome</keyword>
<keyword evidence="2" id="KW-0732">Signal</keyword>
<gene>
    <name evidence="4" type="ORF">PSYICH_LOCUS5955</name>
</gene>